<name>T1E2X5_9DIPT</name>
<dbReference type="Gene3D" id="2.40.128.20">
    <property type="match status" value="1"/>
</dbReference>
<evidence type="ECO:0000256" key="1">
    <source>
        <dbReference type="ARBA" id="ARBA00006889"/>
    </source>
</evidence>
<accession>T1E2X5</accession>
<dbReference type="InterPro" id="IPR000566">
    <property type="entry name" value="Lipocln_cytosolic_FA-bd_dom"/>
</dbReference>
<evidence type="ECO:0000313" key="5">
    <source>
        <dbReference type="EMBL" id="JAA93962.1"/>
    </source>
</evidence>
<dbReference type="GO" id="GO:0000302">
    <property type="term" value="P:response to reactive oxygen species"/>
    <property type="evidence" value="ECO:0007669"/>
    <property type="project" value="TreeGrafter"/>
</dbReference>
<comment type="similarity">
    <text evidence="1 3">Belongs to the calycin superfamily. Lipocalin family.</text>
</comment>
<dbReference type="AlphaFoldDB" id="T1E2X5"/>
<keyword evidence="2" id="KW-1015">Disulfide bond</keyword>
<feature type="chain" id="PRO_5013437482" evidence="3">
    <location>
        <begin position="24"/>
        <end position="233"/>
    </location>
</feature>
<dbReference type="PRINTS" id="PR01273">
    <property type="entry name" value="INVTBRTCOLOR"/>
</dbReference>
<organism evidence="5">
    <name type="scientific">Psorophora albipes</name>
    <dbReference type="NCBI Taxonomy" id="869069"/>
    <lineage>
        <taxon>Eukaryota</taxon>
        <taxon>Metazoa</taxon>
        <taxon>Ecdysozoa</taxon>
        <taxon>Arthropoda</taxon>
        <taxon>Hexapoda</taxon>
        <taxon>Insecta</taxon>
        <taxon>Pterygota</taxon>
        <taxon>Neoptera</taxon>
        <taxon>Endopterygota</taxon>
        <taxon>Diptera</taxon>
        <taxon>Nematocera</taxon>
        <taxon>Culicoidea</taxon>
        <taxon>Culicidae</taxon>
        <taxon>Culicinae</taxon>
        <taxon>Aedini</taxon>
        <taxon>Psorophora</taxon>
    </lineage>
</organism>
<feature type="signal peptide" evidence="3">
    <location>
        <begin position="1"/>
        <end position="23"/>
    </location>
</feature>
<feature type="domain" description="Lipocalin/cytosolic fatty-acid binding" evidence="4">
    <location>
        <begin position="132"/>
        <end position="190"/>
    </location>
</feature>
<dbReference type="Pfam" id="PF00061">
    <property type="entry name" value="Lipocalin"/>
    <property type="match status" value="1"/>
</dbReference>
<evidence type="ECO:0000256" key="2">
    <source>
        <dbReference type="ARBA" id="ARBA00023157"/>
    </source>
</evidence>
<dbReference type="GO" id="GO:0031409">
    <property type="term" value="F:pigment binding"/>
    <property type="evidence" value="ECO:0007669"/>
    <property type="project" value="InterPro"/>
</dbReference>
<dbReference type="InterPro" id="IPR012674">
    <property type="entry name" value="Calycin"/>
</dbReference>
<sequence>MMNHQTIVAALLVLVSAATLIKAVIYEKHCMIFEESYNFDEDRFTGRWYENRRLYDPNDDLENLEDCVQEQYSRAGSNALDFDIIRAAQLGSSGNVSYSTGVATPKVLGDSKVPKFLLRYNTTDSADPDLAIDIVAVDYQNYAIVYSCNHVNSTTVEESAWVFTRRPTVEKHIGEEIEKFLKAHFNHPEHKWRQTEQSAKFCKPNNLPTSGGVSRTTPFLLTIVIAVCVLLGR</sequence>
<protein>
    <submittedName>
        <fullName evidence="5">Putative salivary lipocalin</fullName>
    </submittedName>
</protein>
<reference evidence="5" key="1">
    <citation type="journal article" date="2013" name="BMC Genomics">
        <title>A deep insight into the sialotranscriptome of the mosquito, Psorophora albipes.</title>
        <authorList>
            <person name="Chagas A.C."/>
            <person name="Calvo E."/>
            <person name="Rios-Velasquez C.M."/>
            <person name="Pessoa F.A."/>
            <person name="Medeiros J.F."/>
            <person name="Ribeiro J.M."/>
        </authorList>
    </citation>
    <scope>NUCLEOTIDE SEQUENCE</scope>
</reference>
<dbReference type="PIRSF" id="PIRSF036893">
    <property type="entry name" value="Lipocalin_ApoD"/>
    <property type="match status" value="1"/>
</dbReference>
<dbReference type="SUPFAM" id="SSF50814">
    <property type="entry name" value="Lipocalins"/>
    <property type="match status" value="1"/>
</dbReference>
<evidence type="ECO:0000259" key="4">
    <source>
        <dbReference type="Pfam" id="PF00061"/>
    </source>
</evidence>
<dbReference type="GO" id="GO:0006629">
    <property type="term" value="P:lipid metabolic process"/>
    <property type="evidence" value="ECO:0007669"/>
    <property type="project" value="TreeGrafter"/>
</dbReference>
<dbReference type="InterPro" id="IPR022271">
    <property type="entry name" value="Lipocalin_ApoD"/>
</dbReference>
<evidence type="ECO:0000256" key="3">
    <source>
        <dbReference type="PIRNR" id="PIRNR036893"/>
    </source>
</evidence>
<dbReference type="InterPro" id="IPR003057">
    <property type="entry name" value="Invtbrt_color"/>
</dbReference>
<dbReference type="GO" id="GO:0005737">
    <property type="term" value="C:cytoplasm"/>
    <property type="evidence" value="ECO:0007669"/>
    <property type="project" value="TreeGrafter"/>
</dbReference>
<dbReference type="PANTHER" id="PTHR10612">
    <property type="entry name" value="APOLIPOPROTEIN D"/>
    <property type="match status" value="1"/>
</dbReference>
<proteinExistence type="evidence at transcript level"/>
<dbReference type="PANTHER" id="PTHR10612:SF62">
    <property type="entry name" value="LIPOCALIN_CYTOSOLIC FATTY-ACID BINDING DOMAIN-CONTAINING PROTEIN"/>
    <property type="match status" value="1"/>
</dbReference>
<keyword evidence="3" id="KW-0732">Signal</keyword>
<dbReference type="EMBL" id="GALA01000890">
    <property type="protein sequence ID" value="JAA93962.1"/>
    <property type="molecule type" value="mRNA"/>
</dbReference>